<feature type="region of interest" description="Disordered" evidence="1">
    <location>
        <begin position="297"/>
        <end position="319"/>
    </location>
</feature>
<dbReference type="SUPFAM" id="SSF51126">
    <property type="entry name" value="Pectin lyase-like"/>
    <property type="match status" value="1"/>
</dbReference>
<evidence type="ECO:0000313" key="5">
    <source>
        <dbReference type="Proteomes" id="UP000189935"/>
    </source>
</evidence>
<evidence type="ECO:0000256" key="1">
    <source>
        <dbReference type="SAM" id="MobiDB-lite"/>
    </source>
</evidence>
<evidence type="ECO:0000256" key="2">
    <source>
        <dbReference type="SAM" id="SignalP"/>
    </source>
</evidence>
<protein>
    <recommendedName>
        <fullName evidence="3">Right handed beta helix domain-containing protein</fullName>
    </recommendedName>
</protein>
<feature type="domain" description="Right handed beta helix" evidence="3">
    <location>
        <begin position="107"/>
        <end position="275"/>
    </location>
</feature>
<gene>
    <name evidence="4" type="ORF">SAMN05444159_1481</name>
</gene>
<dbReference type="AlphaFoldDB" id="A0A1M6M4L3"/>
<dbReference type="Proteomes" id="UP000189935">
    <property type="component" value="Chromosome I"/>
</dbReference>
<accession>A0A1M6M4L3</accession>
<reference evidence="4 5" key="1">
    <citation type="submission" date="2016-11" db="EMBL/GenBank/DDBJ databases">
        <authorList>
            <person name="Jaros S."/>
            <person name="Januszkiewicz K."/>
            <person name="Wedrychowicz H."/>
        </authorList>
    </citation>
    <scope>NUCLEOTIDE SEQUENCE [LARGE SCALE GENOMIC DNA]</scope>
    <source>
        <strain evidence="4 5">GAS499</strain>
    </source>
</reference>
<dbReference type="OrthoDB" id="5498325at2"/>
<dbReference type="RefSeq" id="WP_154071180.1">
    <property type="nucleotide sequence ID" value="NZ_LT670844.1"/>
</dbReference>
<proteinExistence type="predicted"/>
<feature type="chain" id="PRO_5012725883" description="Right handed beta helix domain-containing protein" evidence="2">
    <location>
        <begin position="27"/>
        <end position="319"/>
    </location>
</feature>
<name>A0A1M6M4L3_9BRAD</name>
<organism evidence="4 5">
    <name type="scientific">Bradyrhizobium lablabi</name>
    <dbReference type="NCBI Taxonomy" id="722472"/>
    <lineage>
        <taxon>Bacteria</taxon>
        <taxon>Pseudomonadati</taxon>
        <taxon>Pseudomonadota</taxon>
        <taxon>Alphaproteobacteria</taxon>
        <taxon>Hyphomicrobiales</taxon>
        <taxon>Nitrobacteraceae</taxon>
        <taxon>Bradyrhizobium</taxon>
    </lineage>
</organism>
<dbReference type="InterPro" id="IPR012334">
    <property type="entry name" value="Pectin_lyas_fold"/>
</dbReference>
<dbReference type="InterPro" id="IPR011050">
    <property type="entry name" value="Pectin_lyase_fold/virulence"/>
</dbReference>
<dbReference type="EMBL" id="LT670844">
    <property type="protein sequence ID" value="SHJ78434.1"/>
    <property type="molecule type" value="Genomic_DNA"/>
</dbReference>
<feature type="signal peptide" evidence="2">
    <location>
        <begin position="1"/>
        <end position="26"/>
    </location>
</feature>
<dbReference type="Pfam" id="PF13229">
    <property type="entry name" value="Beta_helix"/>
    <property type="match status" value="1"/>
</dbReference>
<dbReference type="InterPro" id="IPR039448">
    <property type="entry name" value="Beta_helix"/>
</dbReference>
<evidence type="ECO:0000313" key="4">
    <source>
        <dbReference type="EMBL" id="SHJ78434.1"/>
    </source>
</evidence>
<sequence length="319" mass="32297">MRKLVPLLAGLAAVVISGLPGSLAQAKTYKSYISATGTANVNCTLAAPCPTFQSAHDATAPGGEISCLDGGASFAVFPSLTITKSITIDCGNLPHAHFPLSIVINALGIVVKIRNLTINGTGSFSPGIDFQNGAELVLENCLIHLYSGVAIRFQPSTPDSQLSITSSLIENNGTAPSGGGGLQVMPSAGGSARIVLDNVKFRYNATAILLSSANGAIEMVMKDSAIRSSLSNGILSQAGTSINFVIDHSSLTNNVGNALQSLGANSNISIGDSTISGNDVGVSSVSGGVVESFKNNQIGGNGRDGTPLNAVSGFSGTMQ</sequence>
<evidence type="ECO:0000259" key="3">
    <source>
        <dbReference type="Pfam" id="PF13229"/>
    </source>
</evidence>
<dbReference type="Gene3D" id="2.160.20.10">
    <property type="entry name" value="Single-stranded right-handed beta-helix, Pectin lyase-like"/>
    <property type="match status" value="1"/>
</dbReference>
<keyword evidence="2" id="KW-0732">Signal</keyword>